<comment type="function">
    <text evidence="3">Nucleoside triphosphate pyrophosphatase that hydrolyzes dTTP and UTP. May have a dual role in cell division arrest and in preventing the incorporation of modified nucleotides into cellular nucleic acids.</text>
</comment>
<gene>
    <name evidence="4" type="ORF">SAMN02745118_02228</name>
</gene>
<dbReference type="PANTHER" id="PTHR43213:SF5">
    <property type="entry name" value="BIFUNCTIONAL DTTP_UTP PYROPHOSPHATASE_METHYLTRANSFERASE PROTEIN-RELATED"/>
    <property type="match status" value="1"/>
</dbReference>
<evidence type="ECO:0000313" key="5">
    <source>
        <dbReference type="Proteomes" id="UP000190625"/>
    </source>
</evidence>
<dbReference type="AlphaFoldDB" id="A0A1T4PNL5"/>
<keyword evidence="3" id="KW-0963">Cytoplasm</keyword>
<dbReference type="GO" id="GO:0036221">
    <property type="term" value="F:UTP diphosphatase activity"/>
    <property type="evidence" value="ECO:0007669"/>
    <property type="project" value="RHEA"/>
</dbReference>
<name>A0A1T4PNL5_9FIRM</name>
<organism evidence="4 5">
    <name type="scientific">Selenihalanaerobacter shriftii</name>
    <dbReference type="NCBI Taxonomy" id="142842"/>
    <lineage>
        <taxon>Bacteria</taxon>
        <taxon>Bacillati</taxon>
        <taxon>Bacillota</taxon>
        <taxon>Clostridia</taxon>
        <taxon>Halanaerobiales</taxon>
        <taxon>Halobacteroidaceae</taxon>
        <taxon>Selenihalanaerobacter</taxon>
    </lineage>
</organism>
<keyword evidence="5" id="KW-1185">Reference proteome</keyword>
<keyword evidence="2 3" id="KW-0378">Hydrolase</keyword>
<reference evidence="5" key="1">
    <citation type="submission" date="2017-02" db="EMBL/GenBank/DDBJ databases">
        <authorList>
            <person name="Varghese N."/>
            <person name="Submissions S."/>
        </authorList>
    </citation>
    <scope>NUCLEOTIDE SEQUENCE [LARGE SCALE GENOMIC DNA]</scope>
    <source>
        <strain evidence="5">ATCC BAA-73</strain>
    </source>
</reference>
<dbReference type="EMBL" id="FUWM01000020">
    <property type="protein sequence ID" value="SJZ92846.1"/>
    <property type="molecule type" value="Genomic_DNA"/>
</dbReference>
<dbReference type="Gene3D" id="3.90.950.10">
    <property type="match status" value="1"/>
</dbReference>
<accession>A0A1T4PNL5</accession>
<feature type="active site" description="Proton acceptor" evidence="3">
    <location>
        <position position="69"/>
    </location>
</feature>
<evidence type="ECO:0000256" key="1">
    <source>
        <dbReference type="ARBA" id="ARBA00001968"/>
    </source>
</evidence>
<dbReference type="NCBIfam" id="TIGR00172">
    <property type="entry name" value="maf"/>
    <property type="match status" value="1"/>
</dbReference>
<comment type="catalytic activity">
    <reaction evidence="3">
        <text>UTP + H2O = UMP + diphosphate + H(+)</text>
        <dbReference type="Rhea" id="RHEA:29395"/>
        <dbReference type="ChEBI" id="CHEBI:15377"/>
        <dbReference type="ChEBI" id="CHEBI:15378"/>
        <dbReference type="ChEBI" id="CHEBI:33019"/>
        <dbReference type="ChEBI" id="CHEBI:46398"/>
        <dbReference type="ChEBI" id="CHEBI:57865"/>
        <dbReference type="EC" id="3.6.1.9"/>
    </reaction>
</comment>
<dbReference type="STRING" id="142842.SAMN02745118_02228"/>
<dbReference type="Proteomes" id="UP000190625">
    <property type="component" value="Unassembled WGS sequence"/>
</dbReference>
<comment type="catalytic activity">
    <reaction evidence="3">
        <text>dTTP + H2O = dTMP + diphosphate + H(+)</text>
        <dbReference type="Rhea" id="RHEA:28534"/>
        <dbReference type="ChEBI" id="CHEBI:15377"/>
        <dbReference type="ChEBI" id="CHEBI:15378"/>
        <dbReference type="ChEBI" id="CHEBI:33019"/>
        <dbReference type="ChEBI" id="CHEBI:37568"/>
        <dbReference type="ChEBI" id="CHEBI:63528"/>
        <dbReference type="EC" id="3.6.1.9"/>
    </reaction>
</comment>
<dbReference type="OrthoDB" id="9807767at2"/>
<dbReference type="EC" id="3.6.1.9" evidence="3"/>
<evidence type="ECO:0000313" key="4">
    <source>
        <dbReference type="EMBL" id="SJZ92846.1"/>
    </source>
</evidence>
<dbReference type="InterPro" id="IPR003697">
    <property type="entry name" value="Maf-like"/>
</dbReference>
<feature type="site" description="Important for substrate specificity" evidence="3">
    <location>
        <position position="12"/>
    </location>
</feature>
<dbReference type="GO" id="GO:0005737">
    <property type="term" value="C:cytoplasm"/>
    <property type="evidence" value="ECO:0007669"/>
    <property type="project" value="UniProtKB-SubCell"/>
</dbReference>
<protein>
    <recommendedName>
        <fullName evidence="3">dTTP/UTP pyrophosphatase</fullName>
        <shortName evidence="3">dTTPase/UTPase</shortName>
        <ecNumber evidence="3">3.6.1.9</ecNumber>
    </recommendedName>
    <alternativeName>
        <fullName evidence="3">Nucleoside triphosphate pyrophosphatase</fullName>
    </alternativeName>
    <alternativeName>
        <fullName evidence="3">Nucleotide pyrophosphatase</fullName>
        <shortName evidence="3">Nucleotide PPase</shortName>
    </alternativeName>
</protein>
<comment type="caution">
    <text evidence="3">Lacks conserved residue(s) required for the propagation of feature annotation.</text>
</comment>
<dbReference type="InterPro" id="IPR029001">
    <property type="entry name" value="ITPase-like_fam"/>
</dbReference>
<dbReference type="Pfam" id="PF02545">
    <property type="entry name" value="Maf"/>
    <property type="match status" value="1"/>
</dbReference>
<comment type="subcellular location">
    <subcellularLocation>
        <location evidence="3">Cytoplasm</location>
    </subcellularLocation>
</comment>
<comment type="similarity">
    <text evidence="3">Belongs to the Maf family. YhdE subfamily.</text>
</comment>
<comment type="cofactor">
    <cofactor evidence="1 3">
        <name>a divalent metal cation</name>
        <dbReference type="ChEBI" id="CHEBI:60240"/>
    </cofactor>
</comment>
<dbReference type="HAMAP" id="MF_00528">
    <property type="entry name" value="Maf"/>
    <property type="match status" value="1"/>
</dbReference>
<feature type="site" description="Important for substrate specificity" evidence="3">
    <location>
        <position position="154"/>
    </location>
</feature>
<dbReference type="CDD" id="cd00555">
    <property type="entry name" value="Maf"/>
    <property type="match status" value="1"/>
</dbReference>
<evidence type="ECO:0000256" key="3">
    <source>
        <dbReference type="HAMAP-Rule" id="MF_00528"/>
    </source>
</evidence>
<dbReference type="SUPFAM" id="SSF52972">
    <property type="entry name" value="ITPase-like"/>
    <property type="match status" value="1"/>
</dbReference>
<dbReference type="PIRSF" id="PIRSF006305">
    <property type="entry name" value="Maf"/>
    <property type="match status" value="1"/>
</dbReference>
<feature type="site" description="Important for substrate specificity" evidence="3">
    <location>
        <position position="70"/>
    </location>
</feature>
<dbReference type="PANTHER" id="PTHR43213">
    <property type="entry name" value="BIFUNCTIONAL DTTP/UTP PYROPHOSPHATASE/METHYLTRANSFERASE PROTEIN-RELATED"/>
    <property type="match status" value="1"/>
</dbReference>
<dbReference type="GO" id="GO:0036218">
    <property type="term" value="F:dTTP diphosphatase activity"/>
    <property type="evidence" value="ECO:0007669"/>
    <property type="project" value="RHEA"/>
</dbReference>
<proteinExistence type="inferred from homology"/>
<evidence type="ECO:0000256" key="2">
    <source>
        <dbReference type="ARBA" id="ARBA00022801"/>
    </source>
</evidence>
<keyword evidence="3" id="KW-0546">Nucleotide metabolism</keyword>
<dbReference type="RefSeq" id="WP_078810672.1">
    <property type="nucleotide sequence ID" value="NZ_FUWM01000020.1"/>
</dbReference>
<sequence>MKKVVLASASPRRQELLEQIYVNFVTIPSNVDETKINGEDPIDLVQKLALAKADDVAKRVGNSLVIGADTVVVYKDEVLGKPNSNAEAYEMLSKLRETEHQVITGFAIIDTNTLEQKIDYEMTKVIMKDFTDQDISDYIATGEPMDKAGGYAIQERGAVFVEKIDGSYSNVVGLPLSKLVINCKELGYQIV</sequence>
<dbReference type="GO" id="GO:0009117">
    <property type="term" value="P:nucleotide metabolic process"/>
    <property type="evidence" value="ECO:0007669"/>
    <property type="project" value="UniProtKB-KW"/>
</dbReference>